<dbReference type="InterPro" id="IPR050593">
    <property type="entry name" value="LovG"/>
</dbReference>
<dbReference type="GO" id="GO:0005634">
    <property type="term" value="C:nucleus"/>
    <property type="evidence" value="ECO:0007669"/>
    <property type="project" value="TreeGrafter"/>
</dbReference>
<sequence>MTNLKGVSQDDTFSKPPLGARARILMLHGHGQSGEFFRYKTRFLSKPIEETLSQIPFDELTGLAPAGVELVYLNGPLAADCNPDGHRRQWGCGDFDNGEIRGLDRSIQLVLEEIEKNGPFIGVIGFSTGAALAVIIASLLEEPRCRQGTQLSNVQGPFKFVVGFSGFMLGHPSYQFLYDPPLQTPILHFIGQLDTMVPECSTFKLVERCVNPSIKRFYGTHHIPRGSGDIQSIIEFISRVLKGPRHSGPNALR</sequence>
<dbReference type="InterPro" id="IPR029058">
    <property type="entry name" value="AB_hydrolase_fold"/>
</dbReference>
<protein>
    <submittedName>
        <fullName evidence="3">Serine hydrolase FSH</fullName>
    </submittedName>
</protein>
<name>A0A5N6I136_9EURO</name>
<keyword evidence="4" id="KW-1185">Reference proteome</keyword>
<dbReference type="EMBL" id="ML736753">
    <property type="protein sequence ID" value="KAE8406550.1"/>
    <property type="molecule type" value="Genomic_DNA"/>
</dbReference>
<evidence type="ECO:0000313" key="4">
    <source>
        <dbReference type="Proteomes" id="UP000325579"/>
    </source>
</evidence>
<feature type="domain" description="Serine hydrolase" evidence="2">
    <location>
        <begin position="22"/>
        <end position="230"/>
    </location>
</feature>
<dbReference type="Gene3D" id="3.40.50.1820">
    <property type="entry name" value="alpha/beta hydrolase"/>
    <property type="match status" value="1"/>
</dbReference>
<evidence type="ECO:0000256" key="1">
    <source>
        <dbReference type="ARBA" id="ARBA00022801"/>
    </source>
</evidence>
<dbReference type="PANTHER" id="PTHR48070">
    <property type="entry name" value="ESTERASE OVCA2"/>
    <property type="match status" value="1"/>
</dbReference>
<organism evidence="3 4">
    <name type="scientific">Aspergillus pseudonomiae</name>
    <dbReference type="NCBI Taxonomy" id="1506151"/>
    <lineage>
        <taxon>Eukaryota</taxon>
        <taxon>Fungi</taxon>
        <taxon>Dikarya</taxon>
        <taxon>Ascomycota</taxon>
        <taxon>Pezizomycotina</taxon>
        <taxon>Eurotiomycetes</taxon>
        <taxon>Eurotiomycetidae</taxon>
        <taxon>Eurotiales</taxon>
        <taxon>Aspergillaceae</taxon>
        <taxon>Aspergillus</taxon>
        <taxon>Aspergillus subgen. Circumdati</taxon>
    </lineage>
</organism>
<evidence type="ECO:0000313" key="3">
    <source>
        <dbReference type="EMBL" id="KAE8406550.1"/>
    </source>
</evidence>
<proteinExistence type="predicted"/>
<reference evidence="3 4" key="1">
    <citation type="submission" date="2019-04" db="EMBL/GenBank/DDBJ databases">
        <authorList>
            <consortium name="DOE Joint Genome Institute"/>
            <person name="Mondo S."/>
            <person name="Kjaerbolling I."/>
            <person name="Vesth T."/>
            <person name="Frisvad J.C."/>
            <person name="Nybo J.L."/>
            <person name="Theobald S."/>
            <person name="Kildgaard S."/>
            <person name="Isbrandt T."/>
            <person name="Kuo A."/>
            <person name="Sato A."/>
            <person name="Lyhne E.K."/>
            <person name="Kogle M.E."/>
            <person name="Wiebenga A."/>
            <person name="Kun R.S."/>
            <person name="Lubbers R.J."/>
            <person name="Makela M.R."/>
            <person name="Barry K."/>
            <person name="Chovatia M."/>
            <person name="Clum A."/>
            <person name="Daum C."/>
            <person name="Haridas S."/>
            <person name="He G."/>
            <person name="LaButti K."/>
            <person name="Lipzen A."/>
            <person name="Riley R."/>
            <person name="Salamov A."/>
            <person name="Simmons B.A."/>
            <person name="Magnuson J.K."/>
            <person name="Henrissat B."/>
            <person name="Mortensen U.H."/>
            <person name="Larsen T.O."/>
            <person name="Devries R.P."/>
            <person name="Grigoriev I.V."/>
            <person name="Machida M."/>
            <person name="Baker S.E."/>
            <person name="Andersen M.R."/>
            <person name="Cantor M.N."/>
            <person name="Hua S.X."/>
        </authorList>
    </citation>
    <scope>NUCLEOTIDE SEQUENCE [LARGE SCALE GENOMIC DNA]</scope>
    <source>
        <strain evidence="3 4">CBS 119388</strain>
    </source>
</reference>
<accession>A0A5N6I136</accession>
<dbReference type="RefSeq" id="XP_031943869.1">
    <property type="nucleotide sequence ID" value="XM_032086669.1"/>
</dbReference>
<dbReference type="GO" id="GO:0005737">
    <property type="term" value="C:cytoplasm"/>
    <property type="evidence" value="ECO:0007669"/>
    <property type="project" value="TreeGrafter"/>
</dbReference>
<keyword evidence="1 3" id="KW-0378">Hydrolase</keyword>
<evidence type="ECO:0000259" key="2">
    <source>
        <dbReference type="Pfam" id="PF03959"/>
    </source>
</evidence>
<dbReference type="AlphaFoldDB" id="A0A5N6I136"/>
<dbReference type="PANTHER" id="PTHR48070:SF6">
    <property type="entry name" value="ESTERASE OVCA2"/>
    <property type="match status" value="1"/>
</dbReference>
<dbReference type="GO" id="GO:0016787">
    <property type="term" value="F:hydrolase activity"/>
    <property type="evidence" value="ECO:0007669"/>
    <property type="project" value="UniProtKB-KW"/>
</dbReference>
<dbReference type="Proteomes" id="UP000325579">
    <property type="component" value="Unassembled WGS sequence"/>
</dbReference>
<dbReference type="GeneID" id="43671360"/>
<gene>
    <name evidence="3" type="ORF">BDV37DRAFT_280826</name>
</gene>
<accession>A0A5N7DJD6</accession>
<dbReference type="OrthoDB" id="2094269at2759"/>
<dbReference type="Pfam" id="PF03959">
    <property type="entry name" value="FSH1"/>
    <property type="match status" value="1"/>
</dbReference>
<dbReference type="InterPro" id="IPR005645">
    <property type="entry name" value="FSH-like_dom"/>
</dbReference>
<dbReference type="SUPFAM" id="SSF53474">
    <property type="entry name" value="alpha/beta-Hydrolases"/>
    <property type="match status" value="1"/>
</dbReference>
<dbReference type="GO" id="GO:0019748">
    <property type="term" value="P:secondary metabolic process"/>
    <property type="evidence" value="ECO:0007669"/>
    <property type="project" value="TreeGrafter"/>
</dbReference>